<evidence type="ECO:0000313" key="3">
    <source>
        <dbReference type="Proteomes" id="UP000655366"/>
    </source>
</evidence>
<dbReference type="RefSeq" id="WP_196394874.1">
    <property type="nucleotide sequence ID" value="NZ_JADNYM010000001.1"/>
</dbReference>
<feature type="region of interest" description="Disordered" evidence="1">
    <location>
        <begin position="1"/>
        <end position="36"/>
    </location>
</feature>
<sequence>MGVHIGEVHTDVAAASGSGTHAAAAPHASPAAGQERWDEIRRTAEVLGWRTASEGFDD</sequence>
<keyword evidence="3" id="KW-1185">Reference proteome</keyword>
<dbReference type="EMBL" id="JADNYM010000001">
    <property type="protein sequence ID" value="MBG0737927.1"/>
    <property type="molecule type" value="Genomic_DNA"/>
</dbReference>
<evidence type="ECO:0000313" key="2">
    <source>
        <dbReference type="EMBL" id="MBG0737927.1"/>
    </source>
</evidence>
<accession>A0A931CJ16</accession>
<name>A0A931CJ16_9MICC</name>
<gene>
    <name evidence="2" type="ORF">IV500_00535</name>
</gene>
<dbReference type="AlphaFoldDB" id="A0A931CJ16"/>
<protein>
    <submittedName>
        <fullName evidence="2">Uncharacterized protein</fullName>
    </submittedName>
</protein>
<reference evidence="2 3" key="1">
    <citation type="submission" date="2020-11" db="EMBL/GenBank/DDBJ databases">
        <title>Arthrobacter antarcticus sp. nov., isolated from Antarctic Soil.</title>
        <authorList>
            <person name="Li J."/>
        </authorList>
    </citation>
    <scope>NUCLEOTIDE SEQUENCE [LARGE SCALE GENOMIC DNA]</scope>
    <source>
        <strain evidence="2 3">Z1-20</strain>
    </source>
</reference>
<evidence type="ECO:0000256" key="1">
    <source>
        <dbReference type="SAM" id="MobiDB-lite"/>
    </source>
</evidence>
<organism evidence="2 3">
    <name type="scientific">Arthrobacter terrae</name>
    <dbReference type="NCBI Taxonomy" id="2935737"/>
    <lineage>
        <taxon>Bacteria</taxon>
        <taxon>Bacillati</taxon>
        <taxon>Actinomycetota</taxon>
        <taxon>Actinomycetes</taxon>
        <taxon>Micrococcales</taxon>
        <taxon>Micrococcaceae</taxon>
        <taxon>Arthrobacter</taxon>
    </lineage>
</organism>
<comment type="caution">
    <text evidence="2">The sequence shown here is derived from an EMBL/GenBank/DDBJ whole genome shotgun (WGS) entry which is preliminary data.</text>
</comment>
<feature type="compositionally biased region" description="Low complexity" evidence="1">
    <location>
        <begin position="13"/>
        <end position="33"/>
    </location>
</feature>
<feature type="compositionally biased region" description="Basic and acidic residues" evidence="1">
    <location>
        <begin position="1"/>
        <end position="10"/>
    </location>
</feature>
<proteinExistence type="predicted"/>
<dbReference type="Proteomes" id="UP000655366">
    <property type="component" value="Unassembled WGS sequence"/>
</dbReference>